<organism evidence="1 2">
    <name type="scientific">Plasmopara halstedii</name>
    <name type="common">Downy mildew of sunflower</name>
    <dbReference type="NCBI Taxonomy" id="4781"/>
    <lineage>
        <taxon>Eukaryota</taxon>
        <taxon>Sar</taxon>
        <taxon>Stramenopiles</taxon>
        <taxon>Oomycota</taxon>
        <taxon>Peronosporomycetes</taxon>
        <taxon>Peronosporales</taxon>
        <taxon>Peronosporaceae</taxon>
        <taxon>Plasmopara</taxon>
    </lineage>
</organism>
<dbReference type="AlphaFoldDB" id="A0A0P1ATE7"/>
<protein>
    <submittedName>
        <fullName evidence="1">Uncharacterized protein</fullName>
    </submittedName>
</protein>
<dbReference type="RefSeq" id="XP_036263312.1">
    <property type="nucleotide sequence ID" value="XM_036407625.1"/>
</dbReference>
<dbReference type="Proteomes" id="UP000054928">
    <property type="component" value="Unassembled WGS sequence"/>
</dbReference>
<dbReference type="EMBL" id="CCYD01001336">
    <property type="protein sequence ID" value="CEG44745.1"/>
    <property type="molecule type" value="Genomic_DNA"/>
</dbReference>
<proteinExistence type="predicted"/>
<accession>A0A0P1ATE7</accession>
<dbReference type="GeneID" id="59053115"/>
<name>A0A0P1ATE7_PLAHL</name>
<evidence type="ECO:0000313" key="1">
    <source>
        <dbReference type="EMBL" id="CEG44745.1"/>
    </source>
</evidence>
<sequence>MTEFSNSALLESAPCLLVSYRTNTLLLNVHHVCMQKSVGVWFSISRGKARTMSAGQFLA</sequence>
<keyword evidence="2" id="KW-1185">Reference proteome</keyword>
<evidence type="ECO:0000313" key="2">
    <source>
        <dbReference type="Proteomes" id="UP000054928"/>
    </source>
</evidence>
<reference evidence="2" key="1">
    <citation type="submission" date="2014-09" db="EMBL/GenBank/DDBJ databases">
        <authorList>
            <person name="Sharma Rahul"/>
            <person name="Thines Marco"/>
        </authorList>
    </citation>
    <scope>NUCLEOTIDE SEQUENCE [LARGE SCALE GENOMIC DNA]</scope>
</reference>